<dbReference type="RefSeq" id="WP_145282387.1">
    <property type="nucleotide sequence ID" value="NZ_CP036291.1"/>
</dbReference>
<dbReference type="OrthoDB" id="279278at2"/>
<protein>
    <recommendedName>
        <fullName evidence="4">Carboxypeptidase regulatory-like domain-containing protein</fullName>
    </recommendedName>
</protein>
<feature type="chain" id="PRO_5022069210" description="Carboxypeptidase regulatory-like domain-containing protein" evidence="1">
    <location>
        <begin position="38"/>
        <end position="161"/>
    </location>
</feature>
<evidence type="ECO:0000313" key="3">
    <source>
        <dbReference type="Proteomes" id="UP000317429"/>
    </source>
</evidence>
<name>A0A518D914_9BACT</name>
<evidence type="ECO:0000256" key="1">
    <source>
        <dbReference type="SAM" id="SignalP"/>
    </source>
</evidence>
<reference evidence="2 3" key="1">
    <citation type="submission" date="2019-02" db="EMBL/GenBank/DDBJ databases">
        <title>Deep-cultivation of Planctomycetes and their phenomic and genomic characterization uncovers novel biology.</title>
        <authorList>
            <person name="Wiegand S."/>
            <person name="Jogler M."/>
            <person name="Boedeker C."/>
            <person name="Pinto D."/>
            <person name="Vollmers J."/>
            <person name="Rivas-Marin E."/>
            <person name="Kohn T."/>
            <person name="Peeters S.H."/>
            <person name="Heuer A."/>
            <person name="Rast P."/>
            <person name="Oberbeckmann S."/>
            <person name="Bunk B."/>
            <person name="Jeske O."/>
            <person name="Meyerdierks A."/>
            <person name="Storesund J.E."/>
            <person name="Kallscheuer N."/>
            <person name="Luecker S."/>
            <person name="Lage O.M."/>
            <person name="Pohl T."/>
            <person name="Merkel B.J."/>
            <person name="Hornburger P."/>
            <person name="Mueller R.-W."/>
            <person name="Bruemmer F."/>
            <person name="Labrenz M."/>
            <person name="Spormann A.M."/>
            <person name="Op den Camp H."/>
            <person name="Overmann J."/>
            <person name="Amann R."/>
            <person name="Jetten M.S.M."/>
            <person name="Mascher T."/>
            <person name="Medema M.H."/>
            <person name="Devos D.P."/>
            <person name="Kaster A.-K."/>
            <person name="Ovreas L."/>
            <person name="Rohde M."/>
            <person name="Galperin M.Y."/>
            <person name="Jogler C."/>
        </authorList>
    </citation>
    <scope>NUCLEOTIDE SEQUENCE [LARGE SCALE GENOMIC DNA]</scope>
    <source>
        <strain evidence="2 3">Pla175</strain>
    </source>
</reference>
<proteinExistence type="predicted"/>
<evidence type="ECO:0008006" key="4">
    <source>
        <dbReference type="Google" id="ProtNLM"/>
    </source>
</evidence>
<dbReference type="EMBL" id="CP036291">
    <property type="protein sequence ID" value="QDU87969.1"/>
    <property type="molecule type" value="Genomic_DNA"/>
</dbReference>
<keyword evidence="3" id="KW-1185">Reference proteome</keyword>
<dbReference type="Proteomes" id="UP000317429">
    <property type="component" value="Chromosome"/>
</dbReference>
<accession>A0A518D914</accession>
<gene>
    <name evidence="2" type="ORF">Pla175_13360</name>
</gene>
<dbReference type="AlphaFoldDB" id="A0A518D914"/>
<sequence precursor="true">MRYSRRAACASTWRRPLAAACVLVAAASSVGCGSGLATVTGAVTLDGAPLAGGGDTRAMVYLYPEGGTGAPAVGLLNEAGEYQISTGTRDGVEPGAYLVTISASQLTGKDIPGAPRSAVRITPPKYADPRQSGLRVDVASGANKYDFALESDPTTRRRRAS</sequence>
<feature type="signal peptide" evidence="1">
    <location>
        <begin position="1"/>
        <end position="37"/>
    </location>
</feature>
<dbReference type="PROSITE" id="PS51257">
    <property type="entry name" value="PROKAR_LIPOPROTEIN"/>
    <property type="match status" value="1"/>
</dbReference>
<keyword evidence="1" id="KW-0732">Signal</keyword>
<dbReference type="KEGG" id="pnd:Pla175_13360"/>
<organism evidence="2 3">
    <name type="scientific">Pirellulimonas nuda</name>
    <dbReference type="NCBI Taxonomy" id="2528009"/>
    <lineage>
        <taxon>Bacteria</taxon>
        <taxon>Pseudomonadati</taxon>
        <taxon>Planctomycetota</taxon>
        <taxon>Planctomycetia</taxon>
        <taxon>Pirellulales</taxon>
        <taxon>Lacipirellulaceae</taxon>
        <taxon>Pirellulimonas</taxon>
    </lineage>
</organism>
<evidence type="ECO:0000313" key="2">
    <source>
        <dbReference type="EMBL" id="QDU87969.1"/>
    </source>
</evidence>